<protein>
    <submittedName>
        <fullName evidence="1">Uncharacterized protein</fullName>
    </submittedName>
</protein>
<comment type="caution">
    <text evidence="1">The sequence shown here is derived from an EMBL/GenBank/DDBJ whole genome shotgun (WGS) entry which is preliminary data.</text>
</comment>
<dbReference type="RefSeq" id="WP_242288943.1">
    <property type="nucleotide sequence ID" value="NZ_JAKKSL010000007.1"/>
</dbReference>
<accession>A0ABS9XA51</accession>
<name>A0ABS9XA51_9GAMM</name>
<proteinExistence type="predicted"/>
<evidence type="ECO:0000313" key="1">
    <source>
        <dbReference type="EMBL" id="MCI2285917.1"/>
    </source>
</evidence>
<keyword evidence="2" id="KW-1185">Reference proteome</keyword>
<sequence>MRELITSLNKSLGSQHNKEINKWVNKQYNRISQYGQEAISLNDVKPSEVVNVVMSTMTQLDLTPIELFRYCLVVPSLNKGLQSFIAVMEIMPGFYKHQLTVGKKIAINDMAIAYHGERFERYGSDKHIIHKPNLEKTHQKYCFINGTIIDESKQFSVGFNEAEIQGIGESIFEKKYNGVNPFNKKEWDDIVFSALYHRLYDEPKIYYANRKCFKRR</sequence>
<dbReference type="Proteomes" id="UP001139646">
    <property type="component" value="Unassembled WGS sequence"/>
</dbReference>
<dbReference type="EMBL" id="JAKKSL010000007">
    <property type="protein sequence ID" value="MCI2285917.1"/>
    <property type="molecule type" value="Genomic_DNA"/>
</dbReference>
<gene>
    <name evidence="1" type="ORF">L3081_24130</name>
</gene>
<reference evidence="1" key="1">
    <citation type="submission" date="2022-01" db="EMBL/GenBank/DDBJ databases">
        <title>Colwellia maritima, isolated from seawater.</title>
        <authorList>
            <person name="Kristyanto S."/>
            <person name="Jung J."/>
            <person name="Jeon C.O."/>
        </authorList>
    </citation>
    <scope>NUCLEOTIDE SEQUENCE</scope>
    <source>
        <strain evidence="1">MSW7</strain>
    </source>
</reference>
<organism evidence="1 2">
    <name type="scientific">Colwellia maritima</name>
    <dbReference type="NCBI Taxonomy" id="2912588"/>
    <lineage>
        <taxon>Bacteria</taxon>
        <taxon>Pseudomonadati</taxon>
        <taxon>Pseudomonadota</taxon>
        <taxon>Gammaproteobacteria</taxon>
        <taxon>Alteromonadales</taxon>
        <taxon>Colwelliaceae</taxon>
        <taxon>Colwellia</taxon>
    </lineage>
</organism>
<evidence type="ECO:0000313" key="2">
    <source>
        <dbReference type="Proteomes" id="UP001139646"/>
    </source>
</evidence>